<dbReference type="EMBL" id="AP014648">
    <property type="protein sequence ID" value="BAQ15734.1"/>
    <property type="molecule type" value="Genomic_DNA"/>
</dbReference>
<protein>
    <submittedName>
        <fullName evidence="2">Uncharacterized protein</fullName>
    </submittedName>
</protein>
<feature type="region of interest" description="Disordered" evidence="1">
    <location>
        <begin position="33"/>
        <end position="53"/>
    </location>
</feature>
<evidence type="ECO:0000313" key="3">
    <source>
        <dbReference type="Proteomes" id="UP000031643"/>
    </source>
</evidence>
<sequence length="53" mass="5551">MTEASTLRPRPSCAARGGLLNCRAMTDIRIDGGDFGGHRESRGRAAANPGYCG</sequence>
<dbReference type="Proteomes" id="UP000031643">
    <property type="component" value="Chromosome"/>
</dbReference>
<accession>A0A0A8K167</accession>
<evidence type="ECO:0000256" key="1">
    <source>
        <dbReference type="SAM" id="MobiDB-lite"/>
    </source>
</evidence>
<proteinExistence type="predicted"/>
<reference evidence="2 3" key="1">
    <citation type="submission" date="2014-09" db="EMBL/GenBank/DDBJ databases">
        <title>Genome sequencing of Methyloceanibacter caenitepidi Gela4.</title>
        <authorList>
            <person name="Takeuchi M."/>
            <person name="Susumu S."/>
            <person name="Kamagata Y."/>
            <person name="Oshima K."/>
            <person name="Hattori M."/>
            <person name="Iwasaki W."/>
        </authorList>
    </citation>
    <scope>NUCLEOTIDE SEQUENCE [LARGE SCALE GENOMIC DNA]</scope>
    <source>
        <strain evidence="2 3">Gela4</strain>
    </source>
</reference>
<name>A0A0A8K167_9HYPH</name>
<feature type="compositionally biased region" description="Basic and acidic residues" evidence="1">
    <location>
        <begin position="33"/>
        <end position="43"/>
    </location>
</feature>
<dbReference type="KEGG" id="mcg:GL4_0264"/>
<evidence type="ECO:0000313" key="2">
    <source>
        <dbReference type="EMBL" id="BAQ15734.1"/>
    </source>
</evidence>
<organism evidence="2 3">
    <name type="scientific">Methyloceanibacter caenitepidi</name>
    <dbReference type="NCBI Taxonomy" id="1384459"/>
    <lineage>
        <taxon>Bacteria</taxon>
        <taxon>Pseudomonadati</taxon>
        <taxon>Pseudomonadota</taxon>
        <taxon>Alphaproteobacteria</taxon>
        <taxon>Hyphomicrobiales</taxon>
        <taxon>Hyphomicrobiaceae</taxon>
        <taxon>Methyloceanibacter</taxon>
    </lineage>
</organism>
<dbReference type="AlphaFoldDB" id="A0A0A8K167"/>
<dbReference type="STRING" id="1384459.GL4_0264"/>
<keyword evidence="3" id="KW-1185">Reference proteome</keyword>
<gene>
    <name evidence="2" type="ORF">GL4_0264</name>
</gene>
<dbReference type="HOGENOM" id="CLU_3063301_0_0_5"/>